<organism evidence="3">
    <name type="scientific">Tetraselmis chuii</name>
    <dbReference type="NCBI Taxonomy" id="63592"/>
    <lineage>
        <taxon>Eukaryota</taxon>
        <taxon>Viridiplantae</taxon>
        <taxon>Chlorophyta</taxon>
        <taxon>core chlorophytes</taxon>
        <taxon>Chlorodendrophyceae</taxon>
        <taxon>Chlorodendrales</taxon>
        <taxon>Chlorodendraceae</taxon>
        <taxon>Tetraselmis</taxon>
    </lineage>
</organism>
<dbReference type="GO" id="GO:0017056">
    <property type="term" value="F:structural constituent of nuclear pore"/>
    <property type="evidence" value="ECO:0007669"/>
    <property type="project" value="InterPro"/>
</dbReference>
<keyword evidence="2" id="KW-0472">Membrane</keyword>
<dbReference type="AlphaFoldDB" id="A0A7S1T072"/>
<dbReference type="InterPro" id="IPR044840">
    <property type="entry name" value="Nup188"/>
</dbReference>
<evidence type="ECO:0000313" key="3">
    <source>
        <dbReference type="EMBL" id="CAD9213898.1"/>
    </source>
</evidence>
<evidence type="ECO:0000256" key="1">
    <source>
        <dbReference type="SAM" id="MobiDB-lite"/>
    </source>
</evidence>
<accession>A0A7S1T072</accession>
<dbReference type="PANTHER" id="PTHR31431">
    <property type="entry name" value="NUCLEOPORIN NUP188 HOMOLOG"/>
    <property type="match status" value="1"/>
</dbReference>
<sequence>MAQADSSTGKELLKYEVQDIQKSLPFSNSPINEREPPSSKGRVTLLSLICRLLDNLLYMQKPSLEAMGLCLSICASMATHAPGEVVAQLMATELFDTSKNIPLFIDNTALESSVTIKARMEDSIKSGLPRFQLLHQEHECREQVYAVTEGLLEVLATALYKGVTTGMIAEATGWILVHTLGKHRNWAYKVPAQQHYLAELCVRTIRRGLQCVTSAARHARSNEEVDHRIAFVSALESLIAGPLVHVIPAAFPPPAVVLEEGRVSSSNLVVIKAVESLAKEILATVPAMDQSQETLEQLFFRSGGEQYGASCLSSYLTYSHSDLKMRLLALQAIKIFLEVIAGQLPNNRSKLTYKDLVVKDGMRGVEGNHGLWRNTLVQSTGLVMAGIDAQVCCAALDCVKWTLANHFPLMQTVLFPTLLQNNSESSSGGPIMPWARKTPKTGQPSSPGGTYALPDSPMGRDSPAPRSGAHELMPLGRSTFGKSQRGGGPSTSEQMSTSTLSVLDCAWDLLQDAPRLLKEKPQPVASTLQLIAALIQSSHLSPKHKEAVEILKGQAGFWHCISACVPQRPAPESDHEPERSQYLAEQAALQCMAIELGNFRKNHADYSRTNLKDLLIIVKDWEREGWRGRSARMNQVLMEREGTTIQEMETHMPTAILARTVCNPSRSCVCLGFIVMILIIIVIFQRQSV</sequence>
<dbReference type="PANTHER" id="PTHR31431:SF1">
    <property type="entry name" value="NUCLEOPORIN NUP188"/>
    <property type="match status" value="1"/>
</dbReference>
<keyword evidence="2" id="KW-0812">Transmembrane</keyword>
<dbReference type="GO" id="GO:0044611">
    <property type="term" value="C:nuclear pore inner ring"/>
    <property type="evidence" value="ECO:0007669"/>
    <property type="project" value="TreeGrafter"/>
</dbReference>
<dbReference type="GO" id="GO:0006405">
    <property type="term" value="P:RNA export from nucleus"/>
    <property type="evidence" value="ECO:0007669"/>
    <property type="project" value="TreeGrafter"/>
</dbReference>
<feature type="transmembrane region" description="Helical" evidence="2">
    <location>
        <begin position="664"/>
        <end position="684"/>
    </location>
</feature>
<dbReference type="EMBL" id="HBGG01030925">
    <property type="protein sequence ID" value="CAD9213898.1"/>
    <property type="molecule type" value="Transcribed_RNA"/>
</dbReference>
<name>A0A7S1T072_9CHLO</name>
<proteinExistence type="predicted"/>
<feature type="region of interest" description="Disordered" evidence="1">
    <location>
        <begin position="426"/>
        <end position="497"/>
    </location>
</feature>
<dbReference type="GO" id="GO:0006606">
    <property type="term" value="P:protein import into nucleus"/>
    <property type="evidence" value="ECO:0007669"/>
    <property type="project" value="TreeGrafter"/>
</dbReference>
<keyword evidence="2" id="KW-1133">Transmembrane helix</keyword>
<reference evidence="3" key="1">
    <citation type="submission" date="2021-01" db="EMBL/GenBank/DDBJ databases">
        <authorList>
            <person name="Corre E."/>
            <person name="Pelletier E."/>
            <person name="Niang G."/>
            <person name="Scheremetjew M."/>
            <person name="Finn R."/>
            <person name="Kale V."/>
            <person name="Holt S."/>
            <person name="Cochrane G."/>
            <person name="Meng A."/>
            <person name="Brown T."/>
            <person name="Cohen L."/>
        </authorList>
    </citation>
    <scope>NUCLEOTIDE SEQUENCE</scope>
    <source>
        <strain evidence="3">PLY429</strain>
    </source>
</reference>
<protein>
    <submittedName>
        <fullName evidence="3">Uncharacterized protein</fullName>
    </submittedName>
</protein>
<evidence type="ECO:0000256" key="2">
    <source>
        <dbReference type="SAM" id="Phobius"/>
    </source>
</evidence>
<gene>
    <name evidence="3" type="ORF">TCHU04912_LOCUS16137</name>
</gene>